<dbReference type="EMBL" id="CAQI01000040">
    <property type="protein sequence ID" value="CCQ45853.1"/>
    <property type="molecule type" value="Genomic_DNA"/>
</dbReference>
<keyword evidence="2" id="KW-1185">Reference proteome</keyword>
<dbReference type="OrthoDB" id="2078230at2"/>
<dbReference type="STRING" id="861266.ARTSIC4J27_1811"/>
<sequence>MPAELSEPQKLLLGFITDAYLTSNDFNGVHCGSLPPELTTELRPLLEEGLIYANFGQRMVNPHILGLPPEAPGVHLQVIDTIGRPLTDAVLFPTPGHLQTVVPSALYADAPFSRELALGAGQLEHRFFETAVLARYRDDPRYNYIFDIDGQISRDDFPDGMFLNTMSVGHRVTDGLVVVGVFLKYVDDLAPTEQQYWKLHEVSDRENFRLHPDFIRTHLRAEFPQKLSPFVAMLEEMALINKMCDAIGYPQLFRKIYESGAKAKEPDSREPRPRDFGHLVRPTMKELRDFTAMLDKMLSDNMTDEFFAAEIPEMFHDVPGHGGAMVRQQKRSLTLLKEWLTLFVKEDPQGLVDFTCKTMRDIRNARNPDAHTIRDNDYDETIYAKQRKLIMDAYVAVRTIRQSLQGHHLANAVHVPSKLENMDVWNI</sequence>
<proteinExistence type="predicted"/>
<dbReference type="RefSeq" id="WP_050054816.1">
    <property type="nucleotide sequence ID" value="NZ_CAQI01000040.1"/>
</dbReference>
<dbReference type="AlphaFoldDB" id="A0A024H1G5"/>
<accession>A0A024H1G5</accession>
<comment type="caution">
    <text evidence="1">The sequence shown here is derived from an EMBL/GenBank/DDBJ whole genome shotgun (WGS) entry which is preliminary data.</text>
</comment>
<organism evidence="1 2">
    <name type="scientific">Pseudarthrobacter siccitolerans</name>
    <dbReference type="NCBI Taxonomy" id="861266"/>
    <lineage>
        <taxon>Bacteria</taxon>
        <taxon>Bacillati</taxon>
        <taxon>Actinomycetota</taxon>
        <taxon>Actinomycetes</taxon>
        <taxon>Micrococcales</taxon>
        <taxon>Micrococcaceae</taxon>
        <taxon>Pseudarthrobacter</taxon>
    </lineage>
</organism>
<name>A0A024H1G5_9MICC</name>
<reference evidence="2" key="1">
    <citation type="journal article" date="2014" name="Genome Announc.">
        <title>Genome Sequence of Arthrobacter siccitolerans 4J27, a Xeroprotectant-Producing Desiccation-Tolerant Microorganism.</title>
        <authorList>
            <person name="Manzanera M."/>
            <person name="Santa-Cruz-Calvo L."/>
            <person name="Vilchez J.I."/>
            <person name="Garcia-Fontana C."/>
            <person name="Silva-Castro G.A."/>
            <person name="Calvo C."/>
            <person name="Gonzalez-Lopez J."/>
        </authorList>
    </citation>
    <scope>NUCLEOTIDE SEQUENCE [LARGE SCALE GENOMIC DNA]</scope>
    <source>
        <strain evidence="2">4J27</strain>
    </source>
</reference>
<evidence type="ECO:0000313" key="2">
    <source>
        <dbReference type="Proteomes" id="UP000035722"/>
    </source>
</evidence>
<dbReference type="Proteomes" id="UP000035722">
    <property type="component" value="Unassembled WGS sequence"/>
</dbReference>
<protein>
    <submittedName>
        <fullName evidence="1">Uncharacterized protein</fullName>
    </submittedName>
</protein>
<evidence type="ECO:0000313" key="1">
    <source>
        <dbReference type="EMBL" id="CCQ45853.1"/>
    </source>
</evidence>
<gene>
    <name evidence="1" type="ORF">ARTSIC4J27_1811</name>
</gene>